<accession>A0AAU9J3U8</accession>
<sequence>MELNERMLFIAFFLSWPIWSYFVYEETVPTFRGCPALDPNSHIKILKNSTFYYKNAQKSEEFIKILFDPKQIRSLLVPYIIPEEMERFKNKPDDIQVFYPSAIWLEEKNTFFAVVRVSIFNSYSFLYATFFDSEWNEVRKNETIGNITVPGIIEIEKMWKEHSSGPEDPRIFRALKGELFMTFNLLMKDKKRLMHIFDVSAGIARPLLIKEYAKKEKVIEKNWTPLIVDDQHIFFIYNYKNLQVIDCSLENKICKKVRGTYDHAPSSIKGGSPYVRFADTNYFVSFIFTNVVTEAPEISCKPYRPALSIIEFIPGDKPDFKLIYTSEPIDFQNKVFLSPVSKHKSIKEILDCNFARVLMVHSISKWDYADDIVDLTLSINDSVPLAIRVTGMTDMVRYIINMYDYGRLEEKEDCAILMSFSYHKQLWPRNLFKMNKYS</sequence>
<dbReference type="GO" id="GO:0000030">
    <property type="term" value="F:mannosyltransferase activity"/>
    <property type="evidence" value="ECO:0007669"/>
    <property type="project" value="InterPro"/>
</dbReference>
<protein>
    <submittedName>
        <fullName evidence="2">Uncharacterized protein</fullName>
    </submittedName>
</protein>
<dbReference type="AlphaFoldDB" id="A0AAU9J3U8"/>
<gene>
    <name evidence="2" type="ORF">BSTOLATCC_MIC26518</name>
</gene>
<dbReference type="Pfam" id="PF12141">
    <property type="entry name" value="BMT"/>
    <property type="match status" value="1"/>
</dbReference>
<reference evidence="2" key="1">
    <citation type="submission" date="2021-09" db="EMBL/GenBank/DDBJ databases">
        <authorList>
            <consortium name="AG Swart"/>
            <person name="Singh M."/>
            <person name="Singh A."/>
            <person name="Seah K."/>
            <person name="Emmerich C."/>
        </authorList>
    </citation>
    <scope>NUCLEOTIDE SEQUENCE</scope>
    <source>
        <strain evidence="2">ATCC30299</strain>
    </source>
</reference>
<organism evidence="2 3">
    <name type="scientific">Blepharisma stoltei</name>
    <dbReference type="NCBI Taxonomy" id="1481888"/>
    <lineage>
        <taxon>Eukaryota</taxon>
        <taxon>Sar</taxon>
        <taxon>Alveolata</taxon>
        <taxon>Ciliophora</taxon>
        <taxon>Postciliodesmatophora</taxon>
        <taxon>Heterotrichea</taxon>
        <taxon>Heterotrichida</taxon>
        <taxon>Blepharismidae</taxon>
        <taxon>Blepharisma</taxon>
    </lineage>
</organism>
<evidence type="ECO:0000256" key="1">
    <source>
        <dbReference type="ARBA" id="ARBA00009486"/>
    </source>
</evidence>
<evidence type="ECO:0000313" key="2">
    <source>
        <dbReference type="EMBL" id="CAG9320604.1"/>
    </source>
</evidence>
<dbReference type="EMBL" id="CAJZBQ010000025">
    <property type="protein sequence ID" value="CAG9320604.1"/>
    <property type="molecule type" value="Genomic_DNA"/>
</dbReference>
<comment type="caution">
    <text evidence="2">The sequence shown here is derived from an EMBL/GenBank/DDBJ whole genome shotgun (WGS) entry which is preliminary data.</text>
</comment>
<evidence type="ECO:0000313" key="3">
    <source>
        <dbReference type="Proteomes" id="UP001162131"/>
    </source>
</evidence>
<dbReference type="Proteomes" id="UP001162131">
    <property type="component" value="Unassembled WGS sequence"/>
</dbReference>
<name>A0AAU9J3U8_9CILI</name>
<proteinExistence type="inferred from homology"/>
<comment type="similarity">
    <text evidence="1">Belongs to the BMT family.</text>
</comment>
<dbReference type="InterPro" id="IPR021988">
    <property type="entry name" value="BMT1"/>
</dbReference>
<keyword evidence="3" id="KW-1185">Reference proteome</keyword>